<dbReference type="Pfam" id="PF04511">
    <property type="entry name" value="DER1"/>
    <property type="match status" value="1"/>
</dbReference>
<reference evidence="8" key="1">
    <citation type="submission" date="2021-01" db="EMBL/GenBank/DDBJ databases">
        <authorList>
            <person name="Corre E."/>
            <person name="Pelletier E."/>
            <person name="Niang G."/>
            <person name="Scheremetjew M."/>
            <person name="Finn R."/>
            <person name="Kale V."/>
            <person name="Holt S."/>
            <person name="Cochrane G."/>
            <person name="Meng A."/>
            <person name="Brown T."/>
            <person name="Cohen L."/>
        </authorList>
    </citation>
    <scope>NUCLEOTIDE SEQUENCE</scope>
    <source>
        <strain evidence="8">CCMP3278</strain>
    </source>
</reference>
<name>A0A7S0ZIX1_9RHOD</name>
<feature type="transmembrane region" description="Helical" evidence="7">
    <location>
        <begin position="150"/>
        <end position="175"/>
    </location>
</feature>
<keyword evidence="4 7" id="KW-0256">Endoplasmic reticulum</keyword>
<dbReference type="InterPro" id="IPR007599">
    <property type="entry name" value="DER1"/>
</dbReference>
<comment type="subcellular location">
    <subcellularLocation>
        <location evidence="1 7">Endoplasmic reticulum membrane</location>
        <topology evidence="1 7">Multi-pass membrane protein</topology>
    </subcellularLocation>
</comment>
<dbReference type="GO" id="GO:0006950">
    <property type="term" value="P:response to stress"/>
    <property type="evidence" value="ECO:0007669"/>
    <property type="project" value="UniProtKB-ARBA"/>
</dbReference>
<evidence type="ECO:0000256" key="5">
    <source>
        <dbReference type="ARBA" id="ARBA00022989"/>
    </source>
</evidence>
<evidence type="ECO:0000256" key="4">
    <source>
        <dbReference type="ARBA" id="ARBA00022824"/>
    </source>
</evidence>
<dbReference type="PANTHER" id="PTHR11009">
    <property type="entry name" value="DER1-LIKE PROTEIN, DERLIN"/>
    <property type="match status" value="1"/>
</dbReference>
<protein>
    <recommendedName>
        <fullName evidence="7">Derlin</fullName>
    </recommendedName>
</protein>
<sequence>MATPANMGTVGGWSFKDAWMSIPWVTRTLSASMAFITLGSQLNLFPVRSVILLWPMIFQKFQIWRLITPFFFLGPLSFNLLFLAAMFFRHSRMLEEGEFLSNPADYSFFLLFVALVSLPLSYFLRLVYLGPVLLFAILQLWARKNINARVSVFGLFQLPALYYPYAMLLVNFVISGGTIDWMGITGILAGHLYYFLDTVYPALPKSRGHRIIKTPQVLIDLFATRVTPASAPARAVGRGGALQENGGQPTPSGGLGLNLGSTLRQRVTGGHSWGGGRRLGDS</sequence>
<evidence type="ECO:0000313" key="8">
    <source>
        <dbReference type="EMBL" id="CAD8823263.1"/>
    </source>
</evidence>
<dbReference type="GO" id="GO:0005789">
    <property type="term" value="C:endoplasmic reticulum membrane"/>
    <property type="evidence" value="ECO:0007669"/>
    <property type="project" value="UniProtKB-SubCell"/>
</dbReference>
<dbReference type="AlphaFoldDB" id="A0A7S0ZIX1"/>
<evidence type="ECO:0000256" key="2">
    <source>
        <dbReference type="ARBA" id="ARBA00008917"/>
    </source>
</evidence>
<organism evidence="8">
    <name type="scientific">Timspurckia oligopyrenoides</name>
    <dbReference type="NCBI Taxonomy" id="708627"/>
    <lineage>
        <taxon>Eukaryota</taxon>
        <taxon>Rhodophyta</taxon>
        <taxon>Bangiophyceae</taxon>
        <taxon>Porphyridiales</taxon>
        <taxon>Porphyridiaceae</taxon>
        <taxon>Timspurckia</taxon>
    </lineage>
</organism>
<feature type="transmembrane region" description="Helical" evidence="7">
    <location>
        <begin position="66"/>
        <end position="88"/>
    </location>
</feature>
<gene>
    <name evidence="8" type="ORF">TOLI1172_LOCUS7659</name>
</gene>
<feature type="transmembrane region" description="Helical" evidence="7">
    <location>
        <begin position="108"/>
        <end position="138"/>
    </location>
</feature>
<keyword evidence="6 7" id="KW-0472">Membrane</keyword>
<comment type="function">
    <text evidence="7">May be involved in the degradation of misfolded endoplasmic reticulum (ER) luminal proteins.</text>
</comment>
<feature type="transmembrane region" description="Helical" evidence="7">
    <location>
        <begin position="29"/>
        <end position="54"/>
    </location>
</feature>
<evidence type="ECO:0000256" key="6">
    <source>
        <dbReference type="ARBA" id="ARBA00023136"/>
    </source>
</evidence>
<keyword evidence="3 7" id="KW-0812">Transmembrane</keyword>
<keyword evidence="5 7" id="KW-1133">Transmembrane helix</keyword>
<comment type="similarity">
    <text evidence="2 7">Belongs to the derlin family.</text>
</comment>
<evidence type="ECO:0000256" key="7">
    <source>
        <dbReference type="RuleBase" id="RU363059"/>
    </source>
</evidence>
<dbReference type="InterPro" id="IPR035952">
    <property type="entry name" value="Rhomboid-like_sf"/>
</dbReference>
<evidence type="ECO:0000256" key="1">
    <source>
        <dbReference type="ARBA" id="ARBA00004477"/>
    </source>
</evidence>
<evidence type="ECO:0000256" key="3">
    <source>
        <dbReference type="ARBA" id="ARBA00022692"/>
    </source>
</evidence>
<dbReference type="SUPFAM" id="SSF144091">
    <property type="entry name" value="Rhomboid-like"/>
    <property type="match status" value="1"/>
</dbReference>
<dbReference type="EMBL" id="HBFP01010653">
    <property type="protein sequence ID" value="CAD8823263.1"/>
    <property type="molecule type" value="Transcribed_RNA"/>
</dbReference>
<feature type="transmembrane region" description="Helical" evidence="7">
    <location>
        <begin position="181"/>
        <end position="203"/>
    </location>
</feature>
<accession>A0A7S0ZIX1</accession>
<proteinExistence type="inferred from homology"/>